<dbReference type="CDD" id="cd06821">
    <property type="entry name" value="PLPDE_III_D-TA"/>
    <property type="match status" value="1"/>
</dbReference>
<organism evidence="4 5">
    <name type="scientific">Mucilaginibacter corticis</name>
    <dbReference type="NCBI Taxonomy" id="2597670"/>
    <lineage>
        <taxon>Bacteria</taxon>
        <taxon>Pseudomonadati</taxon>
        <taxon>Bacteroidota</taxon>
        <taxon>Sphingobacteriia</taxon>
        <taxon>Sphingobacteriales</taxon>
        <taxon>Sphingobacteriaceae</taxon>
        <taxon>Mucilaginibacter</taxon>
    </lineage>
</organism>
<accession>A0A556MVT6</accession>
<dbReference type="InterPro" id="IPR051466">
    <property type="entry name" value="D-amino_acid_metab_enzyme"/>
</dbReference>
<name>A0A556MVT6_9SPHI</name>
<dbReference type="Pfam" id="PF01168">
    <property type="entry name" value="Ala_racemase_N"/>
    <property type="match status" value="1"/>
</dbReference>
<dbReference type="SMART" id="SM01119">
    <property type="entry name" value="D-ser_dehydrat"/>
    <property type="match status" value="1"/>
</dbReference>
<dbReference type="InterPro" id="IPR042208">
    <property type="entry name" value="D-ser_dehydrat-like_sf"/>
</dbReference>
<protein>
    <submittedName>
        <fullName evidence="4">D-TA family PLP-dependent enzyme</fullName>
    </submittedName>
</protein>
<comment type="similarity">
    <text evidence="1">Belongs to the DSD1 family.</text>
</comment>
<dbReference type="Pfam" id="PF14031">
    <property type="entry name" value="D-ser_dehydrat"/>
    <property type="match status" value="1"/>
</dbReference>
<evidence type="ECO:0000313" key="5">
    <source>
        <dbReference type="Proteomes" id="UP000318733"/>
    </source>
</evidence>
<dbReference type="GO" id="GO:0036088">
    <property type="term" value="P:D-serine catabolic process"/>
    <property type="evidence" value="ECO:0007669"/>
    <property type="project" value="TreeGrafter"/>
</dbReference>
<dbReference type="OrthoDB" id="9788869at2"/>
<dbReference type="GO" id="GO:0008721">
    <property type="term" value="F:D-serine ammonia-lyase activity"/>
    <property type="evidence" value="ECO:0007669"/>
    <property type="project" value="TreeGrafter"/>
</dbReference>
<feature type="domain" description="D-serine dehydratase-like" evidence="3">
    <location>
        <begin position="258"/>
        <end position="348"/>
    </location>
</feature>
<reference evidence="4 5" key="1">
    <citation type="submission" date="2019-07" db="EMBL/GenBank/DDBJ databases">
        <authorList>
            <person name="Huq M.A."/>
        </authorList>
    </citation>
    <scope>NUCLEOTIDE SEQUENCE [LARGE SCALE GENOMIC DNA]</scope>
    <source>
        <strain evidence="4 5">MAH-19</strain>
    </source>
</reference>
<proteinExistence type="inferred from homology"/>
<dbReference type="PANTHER" id="PTHR28004:SF2">
    <property type="entry name" value="D-SERINE DEHYDRATASE"/>
    <property type="match status" value="1"/>
</dbReference>
<evidence type="ECO:0000256" key="2">
    <source>
        <dbReference type="ARBA" id="ARBA00023239"/>
    </source>
</evidence>
<dbReference type="SUPFAM" id="SSF51419">
    <property type="entry name" value="PLP-binding barrel"/>
    <property type="match status" value="1"/>
</dbReference>
<dbReference type="EMBL" id="VLPK01000001">
    <property type="protein sequence ID" value="TSJ43983.1"/>
    <property type="molecule type" value="Genomic_DNA"/>
</dbReference>
<dbReference type="Gene3D" id="3.20.20.10">
    <property type="entry name" value="Alanine racemase"/>
    <property type="match status" value="1"/>
</dbReference>
<evidence type="ECO:0000256" key="1">
    <source>
        <dbReference type="ARBA" id="ARBA00005323"/>
    </source>
</evidence>
<dbReference type="PANTHER" id="PTHR28004">
    <property type="entry name" value="ZGC:162816-RELATED"/>
    <property type="match status" value="1"/>
</dbReference>
<dbReference type="Gene3D" id="2.40.37.20">
    <property type="entry name" value="D-serine dehydratase-like domain"/>
    <property type="match status" value="1"/>
</dbReference>
<evidence type="ECO:0000259" key="3">
    <source>
        <dbReference type="SMART" id="SM01119"/>
    </source>
</evidence>
<dbReference type="InterPro" id="IPR029066">
    <property type="entry name" value="PLP-binding_barrel"/>
</dbReference>
<dbReference type="RefSeq" id="WP_144247546.1">
    <property type="nucleotide sequence ID" value="NZ_VLPK01000001.1"/>
</dbReference>
<dbReference type="Proteomes" id="UP000318733">
    <property type="component" value="Unassembled WGS sequence"/>
</dbReference>
<sequence>MAEWFEISDVDLLDTPALVVYPDRVKHNLAVVKNSIDNTDRLRPHVKTHKCKEAALSNMAAGINKFKCATIAEAEMLGMCKAPDVLLAYQPIGPKADRFIKLIEQYPDTRFSCLVDNYPSAKYLNQLAEEALVKIDVYIDLNVGMNRSGIAPQDAFDLYGECRSLQSLNVIGLHAYDGHIHDHDLSIRTEKCNAAFKPVKDLVQRLRSAGFDPVIVAGGSPTFPIHAAKADIECSPGTFIYWDGGYGNAFKEQAFFTAALVVSRVVSLPDETKICLDLGHKSVASENVLDKRVTFLNAPELKPVSQSEEHLVLDAGEGHNYKVGDVLYGLPHHICPTVALYERAITIENNKISGEWHTIARDRKINI</sequence>
<dbReference type="InterPro" id="IPR001608">
    <property type="entry name" value="Ala_racemase_N"/>
</dbReference>
<gene>
    <name evidence="4" type="ORF">FO440_07335</name>
</gene>
<dbReference type="AlphaFoldDB" id="A0A556MVT6"/>
<dbReference type="InterPro" id="IPR026956">
    <property type="entry name" value="D-ser_dehydrat-like_dom"/>
</dbReference>
<evidence type="ECO:0000313" key="4">
    <source>
        <dbReference type="EMBL" id="TSJ43983.1"/>
    </source>
</evidence>
<keyword evidence="2" id="KW-0456">Lyase</keyword>
<comment type="caution">
    <text evidence="4">The sequence shown here is derived from an EMBL/GenBank/DDBJ whole genome shotgun (WGS) entry which is preliminary data.</text>
</comment>
<keyword evidence="5" id="KW-1185">Reference proteome</keyword>